<organism evidence="1 2">
    <name type="scientific">Rhododendron griersonianum</name>
    <dbReference type="NCBI Taxonomy" id="479676"/>
    <lineage>
        <taxon>Eukaryota</taxon>
        <taxon>Viridiplantae</taxon>
        <taxon>Streptophyta</taxon>
        <taxon>Embryophyta</taxon>
        <taxon>Tracheophyta</taxon>
        <taxon>Spermatophyta</taxon>
        <taxon>Magnoliopsida</taxon>
        <taxon>eudicotyledons</taxon>
        <taxon>Gunneridae</taxon>
        <taxon>Pentapetalae</taxon>
        <taxon>asterids</taxon>
        <taxon>Ericales</taxon>
        <taxon>Ericaceae</taxon>
        <taxon>Ericoideae</taxon>
        <taxon>Rhodoreae</taxon>
        <taxon>Rhododendron</taxon>
    </lineage>
</organism>
<evidence type="ECO:0000313" key="2">
    <source>
        <dbReference type="Proteomes" id="UP000823749"/>
    </source>
</evidence>
<dbReference type="Proteomes" id="UP000823749">
    <property type="component" value="Chromosome 4"/>
</dbReference>
<evidence type="ECO:0000313" key="1">
    <source>
        <dbReference type="EMBL" id="KAG5552808.1"/>
    </source>
</evidence>
<protein>
    <submittedName>
        <fullName evidence="1">Uncharacterized protein</fullName>
    </submittedName>
</protein>
<proteinExistence type="predicted"/>
<name>A0AAV6KJL3_9ERIC</name>
<dbReference type="AlphaFoldDB" id="A0AAV6KJL3"/>
<gene>
    <name evidence="1" type="ORF">RHGRI_010796</name>
</gene>
<keyword evidence="2" id="KW-1185">Reference proteome</keyword>
<sequence>MTPEKILKVGAREKKVIEEILVEGDVGDSIDDVQEEELGELIFFNTNTFSLGSQVDWDLPPKFDEYVGEEFEDCKGHIVEDVHFVADGKYNFLGENDYEISPLPIVVNGMHIPISNIKSSQDNVEETCAFNYTPMDISTTPKEVTPILVNGSCILLGSDIPSIIGCTNSTLTNEFYFQDSKTVEGGEICWGSQFVDHFLKYFEAAAKKNIWIAYLEQVVANNIAFIFPDSSLQFGVRKINLRYKLDADKVRRIQLYKLEDEFLQDGENDAEWSRAGHVHVPRATRLSTAQPKLERGDNGRMFTGFTSFKLVNIH</sequence>
<reference evidence="1" key="1">
    <citation type="submission" date="2020-08" db="EMBL/GenBank/DDBJ databases">
        <title>Plant Genome Project.</title>
        <authorList>
            <person name="Zhang R.-G."/>
        </authorList>
    </citation>
    <scope>NUCLEOTIDE SEQUENCE</scope>
    <source>
        <strain evidence="1">WSP0</strain>
        <tissue evidence="1">Leaf</tissue>
    </source>
</reference>
<accession>A0AAV6KJL3</accession>
<dbReference type="EMBL" id="JACTNZ010000004">
    <property type="protein sequence ID" value="KAG5552808.1"/>
    <property type="molecule type" value="Genomic_DNA"/>
</dbReference>
<comment type="caution">
    <text evidence="1">The sequence shown here is derived from an EMBL/GenBank/DDBJ whole genome shotgun (WGS) entry which is preliminary data.</text>
</comment>